<sequence length="132" mass="14339">MKAKVSVLIRTIFICIGFLVAFVAFAYNGLILSDIPISYTTSEAITSQVFFFIATGLLLIGLHSIQSNLGRSITASIFILAFLFMVQVVWGGALDATSNSSVVQLQLAPVLHVGLLLLVNVYLLIKNWNDGF</sequence>
<accession>A0A0A2TX81</accession>
<feature type="transmembrane region" description="Helical" evidence="1">
    <location>
        <begin position="105"/>
        <end position="125"/>
    </location>
</feature>
<comment type="caution">
    <text evidence="2">The sequence shown here is derived from an EMBL/GenBank/DDBJ whole genome shotgun (WGS) entry which is preliminary data.</text>
</comment>
<keyword evidence="1" id="KW-0472">Membrane</keyword>
<dbReference type="EMBL" id="AVBF01000008">
    <property type="protein sequence ID" value="KGP73835.1"/>
    <property type="molecule type" value="Genomic_DNA"/>
</dbReference>
<feature type="transmembrane region" description="Helical" evidence="1">
    <location>
        <begin position="72"/>
        <end position="93"/>
    </location>
</feature>
<keyword evidence="1" id="KW-0812">Transmembrane</keyword>
<reference evidence="2 3" key="1">
    <citation type="journal article" date="2015" name="Stand. Genomic Sci.">
        <title>High quality draft genome sequence of the moderately halophilic bacterium Pontibacillus yanchengensis Y32(T) and comparison among Pontibacillus genomes.</title>
        <authorList>
            <person name="Huang J."/>
            <person name="Qiao Z.X."/>
            <person name="Tang J.W."/>
            <person name="Wang G."/>
        </authorList>
    </citation>
    <scope>NUCLEOTIDE SEQUENCE [LARGE SCALE GENOMIC DNA]</scope>
    <source>
        <strain evidence="2 3">Y32</strain>
    </source>
</reference>
<evidence type="ECO:0000256" key="1">
    <source>
        <dbReference type="SAM" id="Phobius"/>
    </source>
</evidence>
<organism evidence="2 3">
    <name type="scientific">Pontibacillus yanchengensis Y32</name>
    <dbReference type="NCBI Taxonomy" id="1385514"/>
    <lineage>
        <taxon>Bacteria</taxon>
        <taxon>Bacillati</taxon>
        <taxon>Bacillota</taxon>
        <taxon>Bacilli</taxon>
        <taxon>Bacillales</taxon>
        <taxon>Bacillaceae</taxon>
        <taxon>Pontibacillus</taxon>
    </lineage>
</organism>
<dbReference type="OrthoDB" id="9918206at2"/>
<protein>
    <submittedName>
        <fullName evidence="2">Uncharacterized protein</fullName>
    </submittedName>
</protein>
<keyword evidence="1" id="KW-1133">Transmembrane helix</keyword>
<feature type="transmembrane region" description="Helical" evidence="1">
    <location>
        <begin position="47"/>
        <end position="65"/>
    </location>
</feature>
<evidence type="ECO:0000313" key="3">
    <source>
        <dbReference type="Proteomes" id="UP000030147"/>
    </source>
</evidence>
<name>A0A0A2TX81_9BACI</name>
<proteinExistence type="predicted"/>
<evidence type="ECO:0000313" key="2">
    <source>
        <dbReference type="EMBL" id="KGP73835.1"/>
    </source>
</evidence>
<dbReference type="RefSeq" id="WP_036816758.1">
    <property type="nucleotide sequence ID" value="NZ_AVBF01000008.1"/>
</dbReference>
<dbReference type="AlphaFoldDB" id="A0A0A2TX81"/>
<feature type="transmembrane region" description="Helical" evidence="1">
    <location>
        <begin position="7"/>
        <end position="27"/>
    </location>
</feature>
<gene>
    <name evidence="2" type="ORF">N782_01230</name>
</gene>
<dbReference type="Proteomes" id="UP000030147">
    <property type="component" value="Unassembled WGS sequence"/>
</dbReference>
<keyword evidence="3" id="KW-1185">Reference proteome</keyword>
<dbReference type="eggNOG" id="ENOG5031F2B">
    <property type="taxonomic scope" value="Bacteria"/>
</dbReference>